<sequence>MSVKSSQSQTTSRKLRSSSQSITPSTPKSPQPTQQNINNTQTNSENNGNSMEIDNIDEPLNSTTITNDNSPNRTTTIINNTIESPMVYDTPIETLQHSSHNPNTSTSPPISQQKGKNKETYSSIPNPEIIAPVKIAHRFNEISQTPQILNNRDNASNSELDEIDIADIQLSSNANQYIAFTPYTRYQIYPFWMSNSQLKTV</sequence>
<reference evidence="2 3" key="1">
    <citation type="submission" date="2018-06" db="EMBL/GenBank/DDBJ databases">
        <title>Comparative genomics reveals the genomic features of Rhizophagus irregularis, R. cerebriforme, R. diaphanum and Gigaspora rosea, and their symbiotic lifestyle signature.</title>
        <authorList>
            <person name="Morin E."/>
            <person name="San Clemente H."/>
            <person name="Chen E.C.H."/>
            <person name="De La Providencia I."/>
            <person name="Hainaut M."/>
            <person name="Kuo A."/>
            <person name="Kohler A."/>
            <person name="Murat C."/>
            <person name="Tang N."/>
            <person name="Roy S."/>
            <person name="Loubradou J."/>
            <person name="Henrissat B."/>
            <person name="Grigoriev I.V."/>
            <person name="Corradi N."/>
            <person name="Roux C."/>
            <person name="Martin F.M."/>
        </authorList>
    </citation>
    <scope>NUCLEOTIDE SEQUENCE [LARGE SCALE GENOMIC DNA]</scope>
    <source>
        <strain evidence="2 3">DAOM 227022</strain>
    </source>
</reference>
<gene>
    <name evidence="2" type="ORF">C1645_839780</name>
</gene>
<proteinExistence type="predicted"/>
<dbReference type="EMBL" id="QKYT01001121">
    <property type="protein sequence ID" value="RIA79849.1"/>
    <property type="molecule type" value="Genomic_DNA"/>
</dbReference>
<protein>
    <submittedName>
        <fullName evidence="2">Uncharacterized protein</fullName>
    </submittedName>
</protein>
<feature type="compositionally biased region" description="Polar residues" evidence="1">
    <location>
        <begin position="60"/>
        <end position="71"/>
    </location>
</feature>
<evidence type="ECO:0000313" key="2">
    <source>
        <dbReference type="EMBL" id="RIA79849.1"/>
    </source>
</evidence>
<evidence type="ECO:0000313" key="3">
    <source>
        <dbReference type="Proteomes" id="UP000265703"/>
    </source>
</evidence>
<feature type="compositionally biased region" description="Polar residues" evidence="1">
    <location>
        <begin position="1"/>
        <end position="12"/>
    </location>
</feature>
<feature type="region of interest" description="Disordered" evidence="1">
    <location>
        <begin position="95"/>
        <end position="124"/>
    </location>
</feature>
<feature type="region of interest" description="Disordered" evidence="1">
    <location>
        <begin position="1"/>
        <end position="76"/>
    </location>
</feature>
<keyword evidence="3" id="KW-1185">Reference proteome</keyword>
<feature type="compositionally biased region" description="Polar residues" evidence="1">
    <location>
        <begin position="110"/>
        <end position="124"/>
    </location>
</feature>
<comment type="caution">
    <text evidence="2">The sequence shown here is derived from an EMBL/GenBank/DDBJ whole genome shotgun (WGS) entry which is preliminary data.</text>
</comment>
<feature type="compositionally biased region" description="Low complexity" evidence="1">
    <location>
        <begin position="97"/>
        <end position="109"/>
    </location>
</feature>
<evidence type="ECO:0000256" key="1">
    <source>
        <dbReference type="SAM" id="MobiDB-lite"/>
    </source>
</evidence>
<feature type="compositionally biased region" description="Low complexity" evidence="1">
    <location>
        <begin position="17"/>
        <end position="49"/>
    </location>
</feature>
<name>A0A397S534_9GLOM</name>
<dbReference type="AlphaFoldDB" id="A0A397S534"/>
<dbReference type="Proteomes" id="UP000265703">
    <property type="component" value="Unassembled WGS sequence"/>
</dbReference>
<accession>A0A397S534</accession>
<organism evidence="2 3">
    <name type="scientific">Glomus cerebriforme</name>
    <dbReference type="NCBI Taxonomy" id="658196"/>
    <lineage>
        <taxon>Eukaryota</taxon>
        <taxon>Fungi</taxon>
        <taxon>Fungi incertae sedis</taxon>
        <taxon>Mucoromycota</taxon>
        <taxon>Glomeromycotina</taxon>
        <taxon>Glomeromycetes</taxon>
        <taxon>Glomerales</taxon>
        <taxon>Glomeraceae</taxon>
        <taxon>Glomus</taxon>
    </lineage>
</organism>